<sequence length="86" mass="9970">MSDISCELSVSTKEVVWDLYIYLLSQRRFDRPTRVNTQALLNLLLSKKWSRPAHINVGSRAGRGDFRWGRKSPGLDKVIPTRIELR</sequence>
<gene>
    <name evidence="1" type="ORF">TMSB3V08_LOCUS12598</name>
</gene>
<dbReference type="AlphaFoldDB" id="A0A7R9HV31"/>
<accession>A0A7R9HV31</accession>
<proteinExistence type="predicted"/>
<name>A0A7R9HV31_9NEOP</name>
<dbReference type="EMBL" id="OB805525">
    <property type="protein sequence ID" value="CAD7435952.1"/>
    <property type="molecule type" value="Genomic_DNA"/>
</dbReference>
<protein>
    <submittedName>
        <fullName evidence="1">Uncharacterized protein</fullName>
    </submittedName>
</protein>
<organism evidence="1">
    <name type="scientific">Timema monikensis</name>
    <dbReference type="NCBI Taxonomy" id="170555"/>
    <lineage>
        <taxon>Eukaryota</taxon>
        <taxon>Metazoa</taxon>
        <taxon>Ecdysozoa</taxon>
        <taxon>Arthropoda</taxon>
        <taxon>Hexapoda</taxon>
        <taxon>Insecta</taxon>
        <taxon>Pterygota</taxon>
        <taxon>Neoptera</taxon>
        <taxon>Polyneoptera</taxon>
        <taxon>Phasmatodea</taxon>
        <taxon>Timematodea</taxon>
        <taxon>Timematoidea</taxon>
        <taxon>Timematidae</taxon>
        <taxon>Timema</taxon>
    </lineage>
</organism>
<evidence type="ECO:0000313" key="1">
    <source>
        <dbReference type="EMBL" id="CAD7435952.1"/>
    </source>
</evidence>
<reference evidence="1" key="1">
    <citation type="submission" date="2020-11" db="EMBL/GenBank/DDBJ databases">
        <authorList>
            <person name="Tran Van P."/>
        </authorList>
    </citation>
    <scope>NUCLEOTIDE SEQUENCE</scope>
</reference>